<keyword evidence="5" id="KW-1185">Reference proteome</keyword>
<keyword evidence="2" id="KW-1133">Transmembrane helix</keyword>
<dbReference type="Proteomes" id="UP000054097">
    <property type="component" value="Unassembled WGS sequence"/>
</dbReference>
<keyword evidence="2" id="KW-0472">Membrane</keyword>
<dbReference type="Pfam" id="PF20153">
    <property type="entry name" value="DUF6535"/>
    <property type="match status" value="1"/>
</dbReference>
<dbReference type="AlphaFoldDB" id="A0A0C2WYU4"/>
<dbReference type="InterPro" id="IPR045338">
    <property type="entry name" value="DUF6535"/>
</dbReference>
<feature type="transmembrane region" description="Helical" evidence="2">
    <location>
        <begin position="94"/>
        <end position="113"/>
    </location>
</feature>
<dbReference type="OrthoDB" id="2743553at2759"/>
<feature type="region of interest" description="Disordered" evidence="1">
    <location>
        <begin position="31"/>
        <end position="50"/>
    </location>
</feature>
<evidence type="ECO:0000313" key="4">
    <source>
        <dbReference type="EMBL" id="KIM22492.1"/>
    </source>
</evidence>
<evidence type="ECO:0000256" key="1">
    <source>
        <dbReference type="SAM" id="MobiDB-lite"/>
    </source>
</evidence>
<keyword evidence="2" id="KW-0812">Transmembrane</keyword>
<feature type="transmembrane region" description="Helical" evidence="2">
    <location>
        <begin position="162"/>
        <end position="185"/>
    </location>
</feature>
<sequence>MPVDARKYADRDFILAQYCTHGFSMKPRYTWKPPPDWDDDEPPNKDPNAAGGVGAAIVCGQSLKGPPENNAWDIYNAEASKVDSELIKDWTASLNSLLVFAAIFSAVLSAFVVESKKLLEQDPSDSMKDAMVFYSNQRANGTLIPYVNTDFQPSTMAISINYLLFGSLGASLVAAFASIVVLQWITDYDLAITRGGSTPFYRANCRHSRYEGIERWKMGGIVAALPLFLHFTVVLFLVGAIQWAVWSWPLPR</sequence>
<feature type="domain" description="DUF6535" evidence="3">
    <location>
        <begin position="72"/>
        <end position="243"/>
    </location>
</feature>
<protein>
    <recommendedName>
        <fullName evidence="3">DUF6535 domain-containing protein</fullName>
    </recommendedName>
</protein>
<dbReference type="HOGENOM" id="CLU_018688_0_0_1"/>
<evidence type="ECO:0000313" key="5">
    <source>
        <dbReference type="Proteomes" id="UP000054097"/>
    </source>
</evidence>
<name>A0A0C2WYU4_SERVB</name>
<organism evidence="4 5">
    <name type="scientific">Serendipita vermifera MAFF 305830</name>
    <dbReference type="NCBI Taxonomy" id="933852"/>
    <lineage>
        <taxon>Eukaryota</taxon>
        <taxon>Fungi</taxon>
        <taxon>Dikarya</taxon>
        <taxon>Basidiomycota</taxon>
        <taxon>Agaricomycotina</taxon>
        <taxon>Agaricomycetes</taxon>
        <taxon>Sebacinales</taxon>
        <taxon>Serendipitaceae</taxon>
        <taxon>Serendipita</taxon>
    </lineage>
</organism>
<gene>
    <name evidence="4" type="ORF">M408DRAFT_284507</name>
</gene>
<proteinExistence type="predicted"/>
<dbReference type="EMBL" id="KN824355">
    <property type="protein sequence ID" value="KIM22492.1"/>
    <property type="molecule type" value="Genomic_DNA"/>
</dbReference>
<evidence type="ECO:0000259" key="3">
    <source>
        <dbReference type="Pfam" id="PF20153"/>
    </source>
</evidence>
<reference evidence="5" key="2">
    <citation type="submission" date="2015-01" db="EMBL/GenBank/DDBJ databases">
        <title>Evolutionary Origins and Diversification of the Mycorrhizal Mutualists.</title>
        <authorList>
            <consortium name="DOE Joint Genome Institute"/>
            <consortium name="Mycorrhizal Genomics Consortium"/>
            <person name="Kohler A."/>
            <person name="Kuo A."/>
            <person name="Nagy L.G."/>
            <person name="Floudas D."/>
            <person name="Copeland A."/>
            <person name="Barry K.W."/>
            <person name="Cichocki N."/>
            <person name="Veneault-Fourrey C."/>
            <person name="LaButti K."/>
            <person name="Lindquist E.A."/>
            <person name="Lipzen A."/>
            <person name="Lundell T."/>
            <person name="Morin E."/>
            <person name="Murat C."/>
            <person name="Riley R."/>
            <person name="Ohm R."/>
            <person name="Sun H."/>
            <person name="Tunlid A."/>
            <person name="Henrissat B."/>
            <person name="Grigoriev I.V."/>
            <person name="Hibbett D.S."/>
            <person name="Martin F."/>
        </authorList>
    </citation>
    <scope>NUCLEOTIDE SEQUENCE [LARGE SCALE GENOMIC DNA]</scope>
    <source>
        <strain evidence="5">MAFF 305830</strain>
    </source>
</reference>
<feature type="transmembrane region" description="Helical" evidence="2">
    <location>
        <begin position="221"/>
        <end position="246"/>
    </location>
</feature>
<accession>A0A0C2WYU4</accession>
<evidence type="ECO:0000256" key="2">
    <source>
        <dbReference type="SAM" id="Phobius"/>
    </source>
</evidence>
<reference evidence="4 5" key="1">
    <citation type="submission" date="2014-04" db="EMBL/GenBank/DDBJ databases">
        <authorList>
            <consortium name="DOE Joint Genome Institute"/>
            <person name="Kuo A."/>
            <person name="Zuccaro A."/>
            <person name="Kohler A."/>
            <person name="Nagy L.G."/>
            <person name="Floudas D."/>
            <person name="Copeland A."/>
            <person name="Barry K.W."/>
            <person name="Cichocki N."/>
            <person name="Veneault-Fourrey C."/>
            <person name="LaButti K."/>
            <person name="Lindquist E.A."/>
            <person name="Lipzen A."/>
            <person name="Lundell T."/>
            <person name="Morin E."/>
            <person name="Murat C."/>
            <person name="Sun H."/>
            <person name="Tunlid A."/>
            <person name="Henrissat B."/>
            <person name="Grigoriev I.V."/>
            <person name="Hibbett D.S."/>
            <person name="Martin F."/>
            <person name="Nordberg H.P."/>
            <person name="Cantor M.N."/>
            <person name="Hua S.X."/>
        </authorList>
    </citation>
    <scope>NUCLEOTIDE SEQUENCE [LARGE SCALE GENOMIC DNA]</scope>
    <source>
        <strain evidence="4 5">MAFF 305830</strain>
    </source>
</reference>